<protein>
    <recommendedName>
        <fullName evidence="4">Magnesium transporter MgtE intracellular domain-containing protein</fullName>
    </recommendedName>
</protein>
<feature type="domain" description="Magnesium transporter MgtE intracellular" evidence="4">
    <location>
        <begin position="171"/>
        <end position="224"/>
    </location>
</feature>
<evidence type="ECO:0000256" key="2">
    <source>
        <dbReference type="SAM" id="MobiDB-lite"/>
    </source>
</evidence>
<dbReference type="EMBL" id="CP040098">
    <property type="protein sequence ID" value="QCQ21313.1"/>
    <property type="molecule type" value="Genomic_DNA"/>
</dbReference>
<dbReference type="AlphaFoldDB" id="A0A4P8L180"/>
<evidence type="ECO:0000313" key="5">
    <source>
        <dbReference type="EMBL" id="QCQ21313.1"/>
    </source>
</evidence>
<evidence type="ECO:0000256" key="1">
    <source>
        <dbReference type="SAM" id="Coils"/>
    </source>
</evidence>
<keyword evidence="1" id="KW-0175">Coiled coil</keyword>
<dbReference type="InterPro" id="IPR038076">
    <property type="entry name" value="MgtE_N_sf"/>
</dbReference>
<dbReference type="Gene3D" id="1.25.60.10">
    <property type="entry name" value="MgtE N-terminal domain-like"/>
    <property type="match status" value="1"/>
</dbReference>
<keyword evidence="3" id="KW-0472">Membrane</keyword>
<feature type="transmembrane region" description="Helical" evidence="3">
    <location>
        <begin position="21"/>
        <end position="45"/>
    </location>
</feature>
<dbReference type="SUPFAM" id="SSF158791">
    <property type="entry name" value="MgtE N-terminal domain-like"/>
    <property type="match status" value="1"/>
</dbReference>
<feature type="region of interest" description="Disordered" evidence="2">
    <location>
        <begin position="54"/>
        <end position="88"/>
    </location>
</feature>
<reference evidence="5 6" key="2">
    <citation type="submission" date="2019-05" db="EMBL/GenBank/DDBJ databases">
        <authorList>
            <person name="Suflita J.M."/>
            <person name="Marks C.R."/>
        </authorList>
    </citation>
    <scope>NUCLEOTIDE SEQUENCE [LARGE SCALE GENOMIC DNA]</scope>
    <source>
        <strain evidence="5 6">ALDC</strain>
    </source>
</reference>
<keyword evidence="6" id="KW-1185">Reference proteome</keyword>
<evidence type="ECO:0000256" key="3">
    <source>
        <dbReference type="SAM" id="Phobius"/>
    </source>
</evidence>
<dbReference type="OrthoDB" id="5526439at2"/>
<evidence type="ECO:0000259" key="4">
    <source>
        <dbReference type="Pfam" id="PF03448"/>
    </source>
</evidence>
<gene>
    <name evidence="5" type="ORF">FDQ92_03410</name>
</gene>
<organism evidence="5 6">
    <name type="scientific">Desulfoglaeba alkanexedens ALDC</name>
    <dbReference type="NCBI Taxonomy" id="980445"/>
    <lineage>
        <taxon>Bacteria</taxon>
        <taxon>Pseudomonadati</taxon>
        <taxon>Thermodesulfobacteriota</taxon>
        <taxon>Syntrophobacteria</taxon>
        <taxon>Syntrophobacterales</taxon>
        <taxon>Syntrophobacteraceae</taxon>
        <taxon>Desulfoglaeba</taxon>
    </lineage>
</organism>
<keyword evidence="3" id="KW-0812">Transmembrane</keyword>
<feature type="compositionally biased region" description="Low complexity" evidence="2">
    <location>
        <begin position="56"/>
        <end position="84"/>
    </location>
</feature>
<dbReference type="RefSeq" id="WP_137423282.1">
    <property type="nucleotide sequence ID" value="NZ_CP040098.1"/>
</dbReference>
<dbReference type="KEGG" id="dax:FDQ92_03410"/>
<sequence>MNPKSDAPMTATKKRPGGRRLSAGVLAICGVALLKALLAFGIFIADNSEKAEVLSPPEVQAEESAPAPAAGQAGTTPTEQGAAEGKALEPPVVDLTPEMVAYVKEREAALERKEAELREREAYLAKMEKELEQKLKELLSLQEKMKTIQEEIQTYRAQREEESNQQIRSLGKIYSTMKPKEAAKLLENLEEELVVRIITTLPPDQAADILANMDVKKAAKISTALCVANP</sequence>
<keyword evidence="3" id="KW-1133">Transmembrane helix</keyword>
<proteinExistence type="predicted"/>
<evidence type="ECO:0000313" key="6">
    <source>
        <dbReference type="Proteomes" id="UP000298602"/>
    </source>
</evidence>
<dbReference type="Proteomes" id="UP000298602">
    <property type="component" value="Chromosome"/>
</dbReference>
<dbReference type="Pfam" id="PF03448">
    <property type="entry name" value="MgtE_N"/>
    <property type="match status" value="1"/>
</dbReference>
<accession>A0A4P8L180</accession>
<dbReference type="InterPro" id="IPR006668">
    <property type="entry name" value="Mg_transptr_MgtE_intracell_dom"/>
</dbReference>
<name>A0A4P8L180_9BACT</name>
<reference evidence="5 6" key="1">
    <citation type="submission" date="2019-05" db="EMBL/GenBank/DDBJ databases">
        <title>The Complete Genome Sequence of the n-alkane-degrading Desulfoglaeba alkanexedens ALDC reveals multiple alkylsuccinate synthase gene clusters.</title>
        <authorList>
            <person name="Callaghan A.V."/>
            <person name="Davidova I.A."/>
            <person name="Duncan K.E."/>
            <person name="Morris B."/>
            <person name="McInerney M.J."/>
        </authorList>
    </citation>
    <scope>NUCLEOTIDE SEQUENCE [LARGE SCALE GENOMIC DNA]</scope>
    <source>
        <strain evidence="5 6">ALDC</strain>
    </source>
</reference>
<feature type="coiled-coil region" evidence="1">
    <location>
        <begin position="110"/>
        <end position="165"/>
    </location>
</feature>